<comment type="caution">
    <text evidence="6">The sequence shown here is derived from an EMBL/GenBank/DDBJ whole genome shotgun (WGS) entry which is preliminary data.</text>
</comment>
<evidence type="ECO:0000313" key="7">
    <source>
        <dbReference type="Proteomes" id="UP001501319"/>
    </source>
</evidence>
<gene>
    <name evidence="6" type="ORF">GCM10009744_19440</name>
</gene>
<dbReference type="InterPro" id="IPR036661">
    <property type="entry name" value="Luciferase-like_sf"/>
</dbReference>
<dbReference type="SUPFAM" id="SSF51679">
    <property type="entry name" value="Bacterial luciferase-like"/>
    <property type="match status" value="1"/>
</dbReference>
<evidence type="ECO:0000259" key="5">
    <source>
        <dbReference type="Pfam" id="PF00296"/>
    </source>
</evidence>
<protein>
    <recommendedName>
        <fullName evidence="5">Luciferase-like domain-containing protein</fullName>
    </recommendedName>
</protein>
<keyword evidence="2" id="KW-0288">FMN</keyword>
<reference evidence="6 7" key="1">
    <citation type="journal article" date="2019" name="Int. J. Syst. Evol. Microbiol.">
        <title>The Global Catalogue of Microorganisms (GCM) 10K type strain sequencing project: providing services to taxonomists for standard genome sequencing and annotation.</title>
        <authorList>
            <consortium name="The Broad Institute Genomics Platform"/>
            <consortium name="The Broad Institute Genome Sequencing Center for Infectious Disease"/>
            <person name="Wu L."/>
            <person name="Ma J."/>
        </authorList>
    </citation>
    <scope>NUCLEOTIDE SEQUENCE [LARGE SCALE GENOMIC DNA]</scope>
    <source>
        <strain evidence="6 7">JCM 14306</strain>
    </source>
</reference>
<name>A0ABN2F598_9ACTN</name>
<dbReference type="InterPro" id="IPR050172">
    <property type="entry name" value="SsuD_RutA_monooxygenase"/>
</dbReference>
<dbReference type="PANTHER" id="PTHR42847">
    <property type="entry name" value="ALKANESULFONATE MONOOXYGENASE"/>
    <property type="match status" value="1"/>
</dbReference>
<evidence type="ECO:0000313" key="6">
    <source>
        <dbReference type="EMBL" id="GAA1631336.1"/>
    </source>
</evidence>
<dbReference type="EMBL" id="BAAANE010000004">
    <property type="protein sequence ID" value="GAA1631336.1"/>
    <property type="molecule type" value="Genomic_DNA"/>
</dbReference>
<dbReference type="Gene3D" id="3.20.20.30">
    <property type="entry name" value="Luciferase-like domain"/>
    <property type="match status" value="1"/>
</dbReference>
<sequence>MVTPPSRGDKRPRGAAGATLAPDLDQYVELPGTGRESVGPGGYVRRMRFSVTFGAVGQGRDPRGLGQLARLAEDCGWDAIFLEDYLVYQGDSSQPTYDPWICLAAMAAATSTIRIGTTVTPVPRRRPWKLAAEAVALDHLSAGRLILGVGIGDPGDPFLRGVGESSEPRVLAEKLDESLEIIDALWTGEPVTYTGKHYQLDGVQLTARPIQQPRIPIWVGGNLLVPAVRRRIVRWDGSCAYKGTAERPQQLTPADVRKLLAEVATDRGSTAGFEFKASGGIPADFAGVGATWWGRWIAPGPVSDAHEILRAGPPVLR</sequence>
<proteinExistence type="predicted"/>
<evidence type="ECO:0000256" key="4">
    <source>
        <dbReference type="ARBA" id="ARBA00023033"/>
    </source>
</evidence>
<accession>A0ABN2F598</accession>
<keyword evidence="4" id="KW-0503">Monooxygenase</keyword>
<keyword evidence="1" id="KW-0285">Flavoprotein</keyword>
<dbReference type="InterPro" id="IPR011251">
    <property type="entry name" value="Luciferase-like_dom"/>
</dbReference>
<feature type="domain" description="Luciferase-like" evidence="5">
    <location>
        <begin position="55"/>
        <end position="263"/>
    </location>
</feature>
<evidence type="ECO:0000256" key="3">
    <source>
        <dbReference type="ARBA" id="ARBA00023002"/>
    </source>
</evidence>
<dbReference type="Pfam" id="PF00296">
    <property type="entry name" value="Bac_luciferase"/>
    <property type="match status" value="1"/>
</dbReference>
<organism evidence="6 7">
    <name type="scientific">Kribbella alba</name>
    <dbReference type="NCBI Taxonomy" id="190197"/>
    <lineage>
        <taxon>Bacteria</taxon>
        <taxon>Bacillati</taxon>
        <taxon>Actinomycetota</taxon>
        <taxon>Actinomycetes</taxon>
        <taxon>Propionibacteriales</taxon>
        <taxon>Kribbellaceae</taxon>
        <taxon>Kribbella</taxon>
    </lineage>
</organism>
<dbReference type="PANTHER" id="PTHR42847:SF4">
    <property type="entry name" value="ALKANESULFONATE MONOOXYGENASE-RELATED"/>
    <property type="match status" value="1"/>
</dbReference>
<keyword evidence="7" id="KW-1185">Reference proteome</keyword>
<evidence type="ECO:0000256" key="1">
    <source>
        <dbReference type="ARBA" id="ARBA00022630"/>
    </source>
</evidence>
<keyword evidence="3" id="KW-0560">Oxidoreductase</keyword>
<evidence type="ECO:0000256" key="2">
    <source>
        <dbReference type="ARBA" id="ARBA00022643"/>
    </source>
</evidence>
<dbReference type="Proteomes" id="UP001501319">
    <property type="component" value="Unassembled WGS sequence"/>
</dbReference>